<organism evidence="2 3">
    <name type="scientific">Golovinomyces cichoracearum</name>
    <dbReference type="NCBI Taxonomy" id="62708"/>
    <lineage>
        <taxon>Eukaryota</taxon>
        <taxon>Fungi</taxon>
        <taxon>Dikarya</taxon>
        <taxon>Ascomycota</taxon>
        <taxon>Pezizomycotina</taxon>
        <taxon>Leotiomycetes</taxon>
        <taxon>Erysiphales</taxon>
        <taxon>Erysiphaceae</taxon>
        <taxon>Golovinomyces</taxon>
    </lineage>
</organism>
<comment type="caution">
    <text evidence="2">The sequence shown here is derived from an EMBL/GenBank/DDBJ whole genome shotgun (WGS) entry which is preliminary data.</text>
</comment>
<evidence type="ECO:0000256" key="1">
    <source>
        <dbReference type="SAM" id="SignalP"/>
    </source>
</evidence>
<reference evidence="2 3" key="1">
    <citation type="journal article" date="2018" name="BMC Genomics">
        <title>Comparative genome analyses reveal sequence features reflecting distinct modes of host-adaptation between dicot and monocot powdery mildew.</title>
        <authorList>
            <person name="Wu Y."/>
            <person name="Ma X."/>
            <person name="Pan Z."/>
            <person name="Kale S.D."/>
            <person name="Song Y."/>
            <person name="King H."/>
            <person name="Zhang Q."/>
            <person name="Presley C."/>
            <person name="Deng X."/>
            <person name="Wei C.I."/>
            <person name="Xiao S."/>
        </authorList>
    </citation>
    <scope>NUCLEOTIDE SEQUENCE [LARGE SCALE GENOMIC DNA]</scope>
    <source>
        <strain evidence="2">UMSG3</strain>
    </source>
</reference>
<accession>A0A420JAZ2</accession>
<evidence type="ECO:0000313" key="2">
    <source>
        <dbReference type="EMBL" id="RKF83936.1"/>
    </source>
</evidence>
<feature type="chain" id="PRO_5019133087" evidence="1">
    <location>
        <begin position="23"/>
        <end position="160"/>
    </location>
</feature>
<dbReference type="EMBL" id="MCBQ01000561">
    <property type="protein sequence ID" value="RKF83936.1"/>
    <property type="molecule type" value="Genomic_DNA"/>
</dbReference>
<keyword evidence="1" id="KW-0732">Signal</keyword>
<dbReference type="AlphaFoldDB" id="A0A420JAZ2"/>
<keyword evidence="3" id="KW-1185">Reference proteome</keyword>
<evidence type="ECO:0000313" key="3">
    <source>
        <dbReference type="Proteomes" id="UP000283383"/>
    </source>
</evidence>
<proteinExistence type="predicted"/>
<feature type="signal peptide" evidence="1">
    <location>
        <begin position="1"/>
        <end position="22"/>
    </location>
</feature>
<sequence length="160" mass="18633">MVPLHLKRVLIFMSLLISSAFGDADQGVWDCGSRSRISGTIKFSSYFVNLAYKESCNYLLTRGIRTKGDLADRKKPIPEISDTRFEFPASGKVDTINEIRRYPETRLTRYLIKKPGFFDKRTFYVVFELHNKKPRCGELKVKYSLKHETDMYDCQRTKSV</sequence>
<name>A0A420JAZ2_9PEZI</name>
<gene>
    <name evidence="2" type="ORF">GcM3_06071</name>
</gene>
<dbReference type="Proteomes" id="UP000283383">
    <property type="component" value="Unassembled WGS sequence"/>
</dbReference>
<protein>
    <submittedName>
        <fullName evidence="2">Uncharacterized protein</fullName>
    </submittedName>
</protein>